<dbReference type="GO" id="GO:0044281">
    <property type="term" value="P:small molecule metabolic process"/>
    <property type="evidence" value="ECO:0007669"/>
    <property type="project" value="UniProtKB-ARBA"/>
</dbReference>
<accession>A0A160P5R2</accession>
<dbReference type="EMBL" id="AP017424">
    <property type="protein sequence ID" value="BAU86325.1"/>
    <property type="molecule type" value="Genomic_DNA"/>
</dbReference>
<dbReference type="Gene3D" id="1.20.120.1600">
    <property type="match status" value="1"/>
</dbReference>
<gene>
    <name evidence="4" type="ORF">SLA_5447</name>
</gene>
<dbReference type="SFLD" id="SFLDS00003">
    <property type="entry name" value="Haloacid_Dehalogenase"/>
    <property type="match status" value="1"/>
</dbReference>
<dbReference type="Gene3D" id="3.40.50.1000">
    <property type="entry name" value="HAD superfamily/HAD-like"/>
    <property type="match status" value="1"/>
</dbReference>
<sequence>MAIRAVLWDIDDTLFDYARADRAGMRAHLTAEGLAGGYASVEQALGRWKELTVLHWRRFEAGGVDFLEQRRERVRDFLEEPGMTREAADGWFERYVAHYEAAWELFPDAVPALDVLAGDYRHGVLSNSSILNQDHKLRALGVRDRFEAVLCAAELGVAKPAAEAFHAACTALGLAPGEVAYVGDQPDIDARGATEAGLLGIWLDRAGGGGRPELHRITGLGQLPGVLRGDTRFGAPGTIG</sequence>
<dbReference type="NCBIfam" id="TIGR01549">
    <property type="entry name" value="HAD-SF-IA-v1"/>
    <property type="match status" value="1"/>
</dbReference>
<comment type="cofactor">
    <cofactor evidence="1">
        <name>Mg(2+)</name>
        <dbReference type="ChEBI" id="CHEBI:18420"/>
    </cofactor>
</comment>
<dbReference type="KEGG" id="slau:SLA_5447"/>
<dbReference type="SUPFAM" id="SSF56784">
    <property type="entry name" value="HAD-like"/>
    <property type="match status" value="1"/>
</dbReference>
<keyword evidence="5" id="KW-1185">Reference proteome</keyword>
<evidence type="ECO:0000256" key="2">
    <source>
        <dbReference type="ARBA" id="ARBA00022801"/>
    </source>
</evidence>
<dbReference type="GO" id="GO:0016787">
    <property type="term" value="F:hydrolase activity"/>
    <property type="evidence" value="ECO:0007669"/>
    <property type="project" value="UniProtKB-KW"/>
</dbReference>
<dbReference type="InterPro" id="IPR036412">
    <property type="entry name" value="HAD-like_sf"/>
</dbReference>
<organism evidence="4 5">
    <name type="scientific">Streptomyces laurentii</name>
    <dbReference type="NCBI Taxonomy" id="39478"/>
    <lineage>
        <taxon>Bacteria</taxon>
        <taxon>Bacillati</taxon>
        <taxon>Actinomycetota</taxon>
        <taxon>Actinomycetes</taxon>
        <taxon>Kitasatosporales</taxon>
        <taxon>Streptomycetaceae</taxon>
        <taxon>Streptomyces</taxon>
    </lineage>
</organism>
<name>A0A160P5R2_STRLU</name>
<evidence type="ECO:0000256" key="1">
    <source>
        <dbReference type="ARBA" id="ARBA00001946"/>
    </source>
</evidence>
<dbReference type="InterPro" id="IPR006439">
    <property type="entry name" value="HAD-SF_hydro_IA"/>
</dbReference>
<proteinExistence type="predicted"/>
<keyword evidence="3" id="KW-0460">Magnesium</keyword>
<dbReference type="PANTHER" id="PTHR46470">
    <property type="entry name" value="N-ACYLNEURAMINATE-9-PHOSPHATASE"/>
    <property type="match status" value="1"/>
</dbReference>
<dbReference type="SFLD" id="SFLDG01129">
    <property type="entry name" value="C1.5:_HAD__Beta-PGM__Phosphata"/>
    <property type="match status" value="1"/>
</dbReference>
<dbReference type="PRINTS" id="PR00413">
    <property type="entry name" value="HADHALOGNASE"/>
</dbReference>
<evidence type="ECO:0000313" key="4">
    <source>
        <dbReference type="EMBL" id="BAU86325.1"/>
    </source>
</evidence>
<dbReference type="AlphaFoldDB" id="A0A160P5R2"/>
<dbReference type="RefSeq" id="WP_359880807.1">
    <property type="nucleotide sequence ID" value="NZ_JBEYHT010000042.1"/>
</dbReference>
<dbReference type="Pfam" id="PF00702">
    <property type="entry name" value="Hydrolase"/>
    <property type="match status" value="1"/>
</dbReference>
<dbReference type="InterPro" id="IPR023214">
    <property type="entry name" value="HAD_sf"/>
</dbReference>
<dbReference type="InterPro" id="IPR051400">
    <property type="entry name" value="HAD-like_hydrolase"/>
</dbReference>
<dbReference type="Proteomes" id="UP000217676">
    <property type="component" value="Chromosome"/>
</dbReference>
<evidence type="ECO:0000256" key="3">
    <source>
        <dbReference type="ARBA" id="ARBA00022842"/>
    </source>
</evidence>
<reference evidence="4 5" key="1">
    <citation type="journal article" date="2016" name="Genome Announc.">
        <title>Complete Genome Sequence of Thiostrepton-Producing Streptomyces laurentii ATCC 31255.</title>
        <authorList>
            <person name="Doi K."/>
            <person name="Fujino Y."/>
            <person name="Nagayoshi Y."/>
            <person name="Ohshima T."/>
            <person name="Ogata S."/>
        </authorList>
    </citation>
    <scope>NUCLEOTIDE SEQUENCE [LARGE SCALE GENOMIC DNA]</scope>
    <source>
        <strain evidence="4 5">ATCC 31255</strain>
    </source>
</reference>
<dbReference type="PANTHER" id="PTHR46470:SF4">
    <property type="entry name" value="5-AMINO-6-(5-PHOSPHO-D-RIBITYLAMINO)URACIL PHOSPHATASE YIGB"/>
    <property type="match status" value="1"/>
</dbReference>
<keyword evidence="2 4" id="KW-0378">Hydrolase</keyword>
<evidence type="ECO:0000313" key="5">
    <source>
        <dbReference type="Proteomes" id="UP000217676"/>
    </source>
</evidence>
<protein>
    <submittedName>
        <fullName evidence="4">Hydrolase</fullName>
    </submittedName>
</protein>